<evidence type="ECO:0000313" key="2">
    <source>
        <dbReference type="Proteomes" id="UP000183413"/>
    </source>
</evidence>
<dbReference type="Proteomes" id="UP000183413">
    <property type="component" value="Unassembled WGS sequence"/>
</dbReference>
<evidence type="ECO:0000313" key="1">
    <source>
        <dbReference type="EMBL" id="SFP94023.1"/>
    </source>
</evidence>
<dbReference type="eggNOG" id="ENOG5030HVM">
    <property type="taxonomic scope" value="Bacteria"/>
</dbReference>
<dbReference type="AlphaFoldDB" id="A0A1I5UFF9"/>
<keyword evidence="2" id="KW-1185">Reference proteome</keyword>
<dbReference type="InParanoid" id="A0A1I5UFF9"/>
<name>A0A1I5UFF9_9ACTN</name>
<dbReference type="STRING" id="1993.SAMN04489713_119178"/>
<proteinExistence type="predicted"/>
<organism evidence="1 2">
    <name type="scientific">Actinomadura madurae</name>
    <dbReference type="NCBI Taxonomy" id="1993"/>
    <lineage>
        <taxon>Bacteria</taxon>
        <taxon>Bacillati</taxon>
        <taxon>Actinomycetota</taxon>
        <taxon>Actinomycetes</taxon>
        <taxon>Streptosporangiales</taxon>
        <taxon>Thermomonosporaceae</taxon>
        <taxon>Actinomadura</taxon>
    </lineage>
</organism>
<reference evidence="1 2" key="1">
    <citation type="submission" date="2016-10" db="EMBL/GenBank/DDBJ databases">
        <authorList>
            <person name="de Groot N.N."/>
        </authorList>
    </citation>
    <scope>NUCLEOTIDE SEQUENCE [LARGE SCALE GENOMIC DNA]</scope>
    <source>
        <strain evidence="1 2">DSM 43067</strain>
    </source>
</reference>
<sequence length="732" mass="76399">MSAAGGAVVEVPDAVLDELAGPVAAAIPLVVARTPKAPAAELGRLRATVEGTYPTHGTAFGLQAVARLRSGVRSGAGQSPVRDALGSLPPLLIERLLGALELTVPELDMAEVPDLTGFLGEPFTGTFGVARAAGTSEAVNGAAMLDHVRPGAVPLVAALARRLATHPRVAALLAAGPEITDEPGLAAAHGAAQLALAVSTATAVLHGVGVQAWAMEPPPVLGVAIGTAALLLQETPMPSGYAAAVLAKARADYLLPLHSSGQAPVSGHRFALLEDDAVPDVDFSGNGLVAVVAGGAVIRTGVEDGHVRLLLSVLDGPPPDIATGWEEIVEVSWRASVGSASVAGPQAVQGQLRRVTPPWPGDYRLRVHARGRDDADETESYELVVWQAPAAPDIVHARSDRLGHRLRGEPEPTRPELPETSYRWLSRSSLSEAATVTVVTGADVADVLRAFNADPARPESLRTIAEDLMNRGSTDPWVAVLDIGGAVLAVEYNGWQGSTAPVLTRASAGGRAAGMYWNVNMLTRLSFAEHGEVLLSQEPYGDLDAPPQLTATLDGLDFDDHHRRRHMMGLVAVQRFTGHGITAEDLARIEAADIAFRIVPDLPALYPRGPRPDNPLGPAAQALAGLPEPAQRDLAWWAAAEAARYAGLAEDPDIAASVASRALTPDAHLRARRSQLSDGEHRWVWLALHHATNPDPLAAATGAINAARYAAGPHAATLIADAQTRITTPDKP</sequence>
<dbReference type="EMBL" id="FOVH01000019">
    <property type="protein sequence ID" value="SFP94023.1"/>
    <property type="molecule type" value="Genomic_DNA"/>
</dbReference>
<protein>
    <submittedName>
        <fullName evidence="1">Uncharacterized protein</fullName>
    </submittedName>
</protein>
<gene>
    <name evidence="1" type="ORF">SAMN04489713_119178</name>
</gene>
<accession>A0A1I5UFF9</accession>
<dbReference type="InterPro" id="IPR045592">
    <property type="entry name" value="DUF6461"/>
</dbReference>
<dbReference type="Pfam" id="PF20062">
    <property type="entry name" value="DUF6461"/>
    <property type="match status" value="1"/>
</dbReference>